<proteinExistence type="predicted"/>
<evidence type="ECO:0000313" key="2">
    <source>
        <dbReference type="Proteomes" id="UP000712600"/>
    </source>
</evidence>
<protein>
    <submittedName>
        <fullName evidence="1">Uncharacterized protein</fullName>
    </submittedName>
</protein>
<evidence type="ECO:0000313" key="1">
    <source>
        <dbReference type="EMBL" id="KAF3538260.1"/>
    </source>
</evidence>
<name>A0A8S9QAG2_BRACR</name>
<sequence length="91" mass="10065">MKSSEFRRPFPTEFRRHTKTGYPLLWGSIPHSTLQNTTQDISGMSLTDRKVLPSSSSRRSESACVNHVSMHGPVISANSAITDADRLGFMG</sequence>
<dbReference type="Proteomes" id="UP000712600">
    <property type="component" value="Unassembled WGS sequence"/>
</dbReference>
<organism evidence="1 2">
    <name type="scientific">Brassica cretica</name>
    <name type="common">Mustard</name>
    <dbReference type="NCBI Taxonomy" id="69181"/>
    <lineage>
        <taxon>Eukaryota</taxon>
        <taxon>Viridiplantae</taxon>
        <taxon>Streptophyta</taxon>
        <taxon>Embryophyta</taxon>
        <taxon>Tracheophyta</taxon>
        <taxon>Spermatophyta</taxon>
        <taxon>Magnoliopsida</taxon>
        <taxon>eudicotyledons</taxon>
        <taxon>Gunneridae</taxon>
        <taxon>Pentapetalae</taxon>
        <taxon>rosids</taxon>
        <taxon>malvids</taxon>
        <taxon>Brassicales</taxon>
        <taxon>Brassicaceae</taxon>
        <taxon>Brassiceae</taxon>
        <taxon>Brassica</taxon>
    </lineage>
</organism>
<dbReference type="EMBL" id="QGKX02001290">
    <property type="protein sequence ID" value="KAF3538260.1"/>
    <property type="molecule type" value="Genomic_DNA"/>
</dbReference>
<reference evidence="1" key="1">
    <citation type="submission" date="2019-12" db="EMBL/GenBank/DDBJ databases">
        <title>Genome sequencing and annotation of Brassica cretica.</title>
        <authorList>
            <person name="Studholme D.J."/>
            <person name="Sarris P."/>
        </authorList>
    </citation>
    <scope>NUCLEOTIDE SEQUENCE</scope>
    <source>
        <strain evidence="1">PFS-109/04</strain>
        <tissue evidence="1">Leaf</tissue>
    </source>
</reference>
<dbReference type="AlphaFoldDB" id="A0A8S9QAG2"/>
<gene>
    <name evidence="1" type="ORF">F2Q69_00021711</name>
</gene>
<comment type="caution">
    <text evidence="1">The sequence shown here is derived from an EMBL/GenBank/DDBJ whole genome shotgun (WGS) entry which is preliminary data.</text>
</comment>
<accession>A0A8S9QAG2</accession>